<reference evidence="1 2" key="1">
    <citation type="journal article" date="2012" name="Int. J. Syst. Evol. Microbiol.">
        <title>Vibrio caribbeanicus sp. nov., isolated from the marine sponge Scleritoderma cyanea.</title>
        <authorList>
            <person name="Hoffmann M."/>
            <person name="Monday S.R."/>
            <person name="Allard M.W."/>
            <person name="Strain E.A."/>
            <person name="Whittaker P."/>
            <person name="Naum M."/>
            <person name="McCarthy P.J."/>
            <person name="Lopez J.V."/>
            <person name="Fischer M."/>
            <person name="Brown E.W."/>
        </authorList>
    </citation>
    <scope>NUCLEOTIDE SEQUENCE [LARGE SCALE GENOMIC DNA]</scope>
    <source>
        <strain evidence="1 2">ATCC 19109</strain>
    </source>
</reference>
<name>A0ABN0DDD8_9VIBR</name>
<evidence type="ECO:0000313" key="2">
    <source>
        <dbReference type="Proteomes" id="UP000003836"/>
    </source>
</evidence>
<organism evidence="1 2">
    <name type="scientific">Vibrio tubiashii ATCC 19109</name>
    <dbReference type="NCBI Taxonomy" id="1051646"/>
    <lineage>
        <taxon>Bacteria</taxon>
        <taxon>Pseudomonadati</taxon>
        <taxon>Pseudomonadota</taxon>
        <taxon>Gammaproteobacteria</taxon>
        <taxon>Vibrionales</taxon>
        <taxon>Vibrionaceae</taxon>
        <taxon>Vibrio</taxon>
        <taxon>Vibrio oreintalis group</taxon>
    </lineage>
</organism>
<comment type="caution">
    <text evidence="1">The sequence shown here is derived from an EMBL/GenBank/DDBJ whole genome shotgun (WGS) entry which is preliminary data.</text>
</comment>
<dbReference type="Proteomes" id="UP000003836">
    <property type="component" value="Unassembled WGS sequence"/>
</dbReference>
<accession>A0ABN0DDD8</accession>
<evidence type="ECO:0000313" key="1">
    <source>
        <dbReference type="EMBL" id="EGU51766.1"/>
    </source>
</evidence>
<gene>
    <name evidence="1" type="ORF">VITU9109_10127</name>
</gene>
<dbReference type="EMBL" id="AFWI01000171">
    <property type="protein sequence ID" value="EGU51766.1"/>
    <property type="molecule type" value="Genomic_DNA"/>
</dbReference>
<protein>
    <submittedName>
        <fullName evidence="1">Uncharacterized protein</fullName>
    </submittedName>
</protein>
<proteinExistence type="predicted"/>
<keyword evidence="2" id="KW-1185">Reference proteome</keyword>
<sequence length="31" mass="3761">MPRIAWIFFATVIYRKNSYRNLGYVEINLVL</sequence>